<evidence type="ECO:0000313" key="5">
    <source>
        <dbReference type="Proteomes" id="UP000019335"/>
    </source>
</evidence>
<dbReference type="Proteomes" id="UP000019335">
    <property type="component" value="Unassembled WGS sequence"/>
</dbReference>
<comment type="similarity">
    <text evidence="1">Belongs to the CDK5RAP3 family.</text>
</comment>
<comment type="caution">
    <text evidence="4">The sequence shown here is derived from an EMBL/GenBank/DDBJ whole genome shotgun (WGS) entry which is preliminary data.</text>
</comment>
<keyword evidence="5" id="KW-1185">Reference proteome</keyword>
<dbReference type="GO" id="GO:0012505">
    <property type="term" value="C:endomembrane system"/>
    <property type="evidence" value="ECO:0007669"/>
    <property type="project" value="TreeGrafter"/>
</dbReference>
<dbReference type="PANTHER" id="PTHR14894:SF0">
    <property type="entry name" value="CDK5 REGULATORY SUBUNIT-ASSOCIATED PROTEIN 3"/>
    <property type="match status" value="1"/>
</dbReference>
<proteinExistence type="inferred from homology"/>
<dbReference type="AlphaFoldDB" id="W7TNP8"/>
<dbReference type="OrthoDB" id="340432at2759"/>
<organism evidence="4 5">
    <name type="scientific">Nannochloropsis gaditana</name>
    <dbReference type="NCBI Taxonomy" id="72520"/>
    <lineage>
        <taxon>Eukaryota</taxon>
        <taxon>Sar</taxon>
        <taxon>Stramenopiles</taxon>
        <taxon>Ochrophyta</taxon>
        <taxon>Eustigmatophyceae</taxon>
        <taxon>Eustigmatales</taxon>
        <taxon>Monodopsidaceae</taxon>
        <taxon>Nannochloropsis</taxon>
    </lineage>
</organism>
<feature type="region of interest" description="Disordered" evidence="3">
    <location>
        <begin position="367"/>
        <end position="400"/>
    </location>
</feature>
<evidence type="ECO:0000313" key="4">
    <source>
        <dbReference type="EMBL" id="EWM22349.1"/>
    </source>
</evidence>
<reference evidence="4 5" key="1">
    <citation type="journal article" date="2014" name="Mol. Plant">
        <title>Chromosome Scale Genome Assembly and Transcriptome Profiling of Nannochloropsis gaditana in Nitrogen Depletion.</title>
        <authorList>
            <person name="Corteggiani Carpinelli E."/>
            <person name="Telatin A."/>
            <person name="Vitulo N."/>
            <person name="Forcato C."/>
            <person name="D'Angelo M."/>
            <person name="Schiavon R."/>
            <person name="Vezzi A."/>
            <person name="Giacometti G.M."/>
            <person name="Morosinotto T."/>
            <person name="Valle G."/>
        </authorList>
    </citation>
    <scope>NUCLEOTIDE SEQUENCE [LARGE SCALE GENOMIC DNA]</scope>
    <source>
        <strain evidence="4 5">B-31</strain>
    </source>
</reference>
<dbReference type="InterPro" id="IPR008491">
    <property type="entry name" value="CDK5RAP3"/>
</dbReference>
<name>W7TNP8_9STRA</name>
<accession>W7TNP8</accession>
<evidence type="ECO:0000256" key="1">
    <source>
        <dbReference type="ARBA" id="ARBA00007478"/>
    </source>
</evidence>
<dbReference type="Pfam" id="PF05600">
    <property type="entry name" value="CDK5RAP3"/>
    <property type="match status" value="1"/>
</dbReference>
<gene>
    <name evidence="4" type="ORF">Naga_100208g5</name>
</gene>
<feature type="coiled-coil region" evidence="2">
    <location>
        <begin position="201"/>
        <end position="235"/>
    </location>
</feature>
<protein>
    <submittedName>
        <fullName evidence="4">Cdk5 regulatory subunit associated protein 3</fullName>
    </submittedName>
</protein>
<dbReference type="GO" id="GO:0007346">
    <property type="term" value="P:regulation of mitotic cell cycle"/>
    <property type="evidence" value="ECO:0007669"/>
    <property type="project" value="TreeGrafter"/>
</dbReference>
<sequence>MGFDMRKVKDMKRWGGGWELKKEINCMDGSFEKSTTTKGEKSKLIIAPSPCFGVIPDVLLMDSIPFLSTKKSNSGAIPVYVPYSKLQDWLIDRKQLPRDWTEKLKNVKSLLQEGLRELETGGGEVADWVKGKESSALHFYTCTQIMSLLEGAQQGRTKNIFGSYTSALLKLWDNILRAYRKENVYLGEAARLLATHTMYTCPSLQRRITGYEKQVEDCERRLNDYRQAIKEGNARYRAACEAWGLDVEQTGIGRERKSLAPPPNGAEKEVWRSLLTRMAEKELPEALTAVERELCAELIGKALDYYDRFRRFLHTHDEDRTEANSAADEQKNEEGGRKTCVVEVEGRLEDRFSTLCQARCHRRACPREQKKQSLGAETGANDQDARRMGGGIPADESSVQEGEKVGMNRSGASGHCSWVAGGHSCTSSAWRTEGDNPKASPIGNPAFRKALTNELLELEAFLQQRRLEVGDADHVLLVSIHCREAVGGLLDNSKEAVETCLSQVQTALDAVQGKRLQQLLLLQSSPAYLERVAASMEQARRRLVNLEDRRRETEARRKDILLKLAQTVPEREATAAATIALKKKMEASLQELYNGRSIVITGGVETFSVQAHGANQ</sequence>
<keyword evidence="2" id="KW-0175">Coiled coil</keyword>
<evidence type="ECO:0000256" key="2">
    <source>
        <dbReference type="SAM" id="Coils"/>
    </source>
</evidence>
<feature type="coiled-coil region" evidence="2">
    <location>
        <begin position="529"/>
        <end position="563"/>
    </location>
</feature>
<dbReference type="PANTHER" id="PTHR14894">
    <property type="entry name" value="CDK5 REGULATORY SUBUNIT-ASSOCIATED PROTEIN 3"/>
    <property type="match status" value="1"/>
</dbReference>
<dbReference type="EMBL" id="AZIL01002197">
    <property type="protein sequence ID" value="EWM22349.1"/>
    <property type="molecule type" value="Genomic_DNA"/>
</dbReference>
<evidence type="ECO:0000256" key="3">
    <source>
        <dbReference type="SAM" id="MobiDB-lite"/>
    </source>
</evidence>